<dbReference type="OrthoDB" id="438553at2759"/>
<reference evidence="1" key="1">
    <citation type="journal article" date="2020" name="Nat. Commun.">
        <title>Large-scale genome sequencing of mycorrhizal fungi provides insights into the early evolution of symbiotic traits.</title>
        <authorList>
            <person name="Miyauchi S."/>
            <person name="Kiss E."/>
            <person name="Kuo A."/>
            <person name="Drula E."/>
            <person name="Kohler A."/>
            <person name="Sanchez-Garcia M."/>
            <person name="Morin E."/>
            <person name="Andreopoulos B."/>
            <person name="Barry K.W."/>
            <person name="Bonito G."/>
            <person name="Buee M."/>
            <person name="Carver A."/>
            <person name="Chen C."/>
            <person name="Cichocki N."/>
            <person name="Clum A."/>
            <person name="Culley D."/>
            <person name="Crous P.W."/>
            <person name="Fauchery L."/>
            <person name="Girlanda M."/>
            <person name="Hayes R.D."/>
            <person name="Keri Z."/>
            <person name="LaButti K."/>
            <person name="Lipzen A."/>
            <person name="Lombard V."/>
            <person name="Magnuson J."/>
            <person name="Maillard F."/>
            <person name="Murat C."/>
            <person name="Nolan M."/>
            <person name="Ohm R.A."/>
            <person name="Pangilinan J."/>
            <person name="Pereira M.F."/>
            <person name="Perotto S."/>
            <person name="Peter M."/>
            <person name="Pfister S."/>
            <person name="Riley R."/>
            <person name="Sitrit Y."/>
            <person name="Stielow J.B."/>
            <person name="Szollosi G."/>
            <person name="Zifcakova L."/>
            <person name="Stursova M."/>
            <person name="Spatafora J.W."/>
            <person name="Tedersoo L."/>
            <person name="Vaario L.M."/>
            <person name="Yamada A."/>
            <person name="Yan M."/>
            <person name="Wang P."/>
            <person name="Xu J."/>
            <person name="Bruns T."/>
            <person name="Baldrian P."/>
            <person name="Vilgalys R."/>
            <person name="Dunand C."/>
            <person name="Henrissat B."/>
            <person name="Grigoriev I.V."/>
            <person name="Hibbett D."/>
            <person name="Nagy L.G."/>
            <person name="Martin F.M."/>
        </authorList>
    </citation>
    <scope>NUCLEOTIDE SEQUENCE</scope>
    <source>
        <strain evidence="1">UP504</strain>
    </source>
</reference>
<evidence type="ECO:0000313" key="1">
    <source>
        <dbReference type="EMBL" id="KAF9519764.1"/>
    </source>
</evidence>
<dbReference type="AlphaFoldDB" id="A0A9P6B948"/>
<accession>A0A9P6B948</accession>
<name>A0A9P6B948_9AGAM</name>
<dbReference type="EMBL" id="MU128916">
    <property type="protein sequence ID" value="KAF9519764.1"/>
    <property type="molecule type" value="Genomic_DNA"/>
</dbReference>
<dbReference type="Proteomes" id="UP000886523">
    <property type="component" value="Unassembled WGS sequence"/>
</dbReference>
<gene>
    <name evidence="1" type="ORF">BS47DRAFT_1465635</name>
</gene>
<comment type="caution">
    <text evidence="1">The sequence shown here is derived from an EMBL/GenBank/DDBJ whole genome shotgun (WGS) entry which is preliminary data.</text>
</comment>
<dbReference type="Gene3D" id="4.10.1000.40">
    <property type="match status" value="1"/>
</dbReference>
<protein>
    <submittedName>
        <fullName evidence="1">Uncharacterized protein</fullName>
    </submittedName>
</protein>
<proteinExistence type="predicted"/>
<keyword evidence="2" id="KW-1185">Reference proteome</keyword>
<sequence length="216" mass="23120">MNCAKRASNVKTDFTKARASPGVLNPNAIVPAPTPSSVHHHQLTYKSASYHPHSEPHASNTSGGSSTAACPFGAGCTRVMCAFQHPPGLTTLPGEFHRGLHASDLTVVLSPAREKVRMRGTATANWFNEAVMFNKPGTSSWNSFNALSGGLCDQGLVDGFLRPHSRAPPFNSPNSITWRVAISPLCKLPKLFLFPPVQARVAQSLSCLLFFAQSLA</sequence>
<evidence type="ECO:0000313" key="2">
    <source>
        <dbReference type="Proteomes" id="UP000886523"/>
    </source>
</evidence>
<organism evidence="1 2">
    <name type="scientific">Hydnum rufescens UP504</name>
    <dbReference type="NCBI Taxonomy" id="1448309"/>
    <lineage>
        <taxon>Eukaryota</taxon>
        <taxon>Fungi</taxon>
        <taxon>Dikarya</taxon>
        <taxon>Basidiomycota</taxon>
        <taxon>Agaricomycotina</taxon>
        <taxon>Agaricomycetes</taxon>
        <taxon>Cantharellales</taxon>
        <taxon>Hydnaceae</taxon>
        <taxon>Hydnum</taxon>
    </lineage>
</organism>